<dbReference type="SUPFAM" id="SSF89963">
    <property type="entry name" value="YajQ-like"/>
    <property type="match status" value="2"/>
</dbReference>
<dbReference type="OrthoDB" id="9801447at2"/>
<comment type="similarity">
    <text evidence="2 3">Belongs to the YajQ family.</text>
</comment>
<dbReference type="Pfam" id="PF04461">
    <property type="entry name" value="YajQ"/>
    <property type="match status" value="1"/>
</dbReference>
<evidence type="ECO:0000256" key="1">
    <source>
        <dbReference type="ARBA" id="ARBA00022741"/>
    </source>
</evidence>
<dbReference type="GO" id="GO:0000166">
    <property type="term" value="F:nucleotide binding"/>
    <property type="evidence" value="ECO:0007669"/>
    <property type="project" value="UniProtKB-UniRule"/>
</dbReference>
<dbReference type="InterPro" id="IPR036183">
    <property type="entry name" value="YajQ-like_sf"/>
</dbReference>
<name>A0A3S0HZB6_9PROT</name>
<evidence type="ECO:0000256" key="2">
    <source>
        <dbReference type="ARBA" id="ARBA00093450"/>
    </source>
</evidence>
<evidence type="ECO:0000313" key="4">
    <source>
        <dbReference type="EMBL" id="RTR22541.1"/>
    </source>
</evidence>
<dbReference type="EMBL" id="RXMA01000004">
    <property type="protein sequence ID" value="RTR22541.1"/>
    <property type="molecule type" value="Genomic_DNA"/>
</dbReference>
<protein>
    <recommendedName>
        <fullName evidence="3">Nucleotide-binding protein EJ903_06920</fullName>
    </recommendedName>
</protein>
<dbReference type="InterPro" id="IPR035570">
    <property type="entry name" value="UPF0234_N"/>
</dbReference>
<organism evidence="4 5">
    <name type="scientific">Azospirillum griseum</name>
    <dbReference type="NCBI Taxonomy" id="2496639"/>
    <lineage>
        <taxon>Bacteria</taxon>
        <taxon>Pseudomonadati</taxon>
        <taxon>Pseudomonadota</taxon>
        <taxon>Alphaproteobacteria</taxon>
        <taxon>Rhodospirillales</taxon>
        <taxon>Azospirillaceae</taxon>
        <taxon>Azospirillum</taxon>
    </lineage>
</organism>
<dbReference type="HAMAP" id="MF_00632">
    <property type="entry name" value="UPF0234"/>
    <property type="match status" value="1"/>
</dbReference>
<gene>
    <name evidence="4" type="ORF">EJ903_06920</name>
</gene>
<evidence type="ECO:0000313" key="5">
    <source>
        <dbReference type="Proteomes" id="UP000277007"/>
    </source>
</evidence>
<dbReference type="PANTHER" id="PTHR30476">
    <property type="entry name" value="UPF0234 PROTEIN YAJQ"/>
    <property type="match status" value="1"/>
</dbReference>
<keyword evidence="5" id="KW-1185">Reference proteome</keyword>
<dbReference type="PANTHER" id="PTHR30476:SF0">
    <property type="entry name" value="UPF0234 PROTEIN YAJQ"/>
    <property type="match status" value="1"/>
</dbReference>
<reference evidence="4 5" key="1">
    <citation type="submission" date="2018-12" db="EMBL/GenBank/DDBJ databases">
        <authorList>
            <person name="Yang Y."/>
        </authorList>
    </citation>
    <scope>NUCLEOTIDE SEQUENCE [LARGE SCALE GENOMIC DNA]</scope>
    <source>
        <strain evidence="4 5">L-25-5w-1</strain>
    </source>
</reference>
<dbReference type="NCBIfam" id="NF003819">
    <property type="entry name" value="PRK05412.1"/>
    <property type="match status" value="1"/>
</dbReference>
<sequence length="162" mass="18481">MPSFDIVSKTDIHEIDNAIAGVRREIETRFDFKGSKCTVERTDNTIVLLADDEPKLLQMQELLRVYVTRRKLDASALDFSTKPERAANDALRHSVTVKQGIAQELAKRIVKSIKDSKMKVQVSIQGDELRVSGKKRDDLQEAIAHVKRMGIEQPLQYDNFRD</sequence>
<evidence type="ECO:0000256" key="3">
    <source>
        <dbReference type="HAMAP-Rule" id="MF_00632"/>
    </source>
</evidence>
<dbReference type="CDD" id="cd11740">
    <property type="entry name" value="YajQ_like"/>
    <property type="match status" value="1"/>
</dbReference>
<comment type="caution">
    <text evidence="4">The sequence shown here is derived from an EMBL/GenBank/DDBJ whole genome shotgun (WGS) entry which is preliminary data.</text>
</comment>
<dbReference type="InterPro" id="IPR007551">
    <property type="entry name" value="YajQ/Smlt4090-like"/>
</dbReference>
<dbReference type="Gene3D" id="3.30.70.860">
    <property type="match status" value="1"/>
</dbReference>
<dbReference type="RefSeq" id="WP_126613454.1">
    <property type="nucleotide sequence ID" value="NZ_JBHUCY010000053.1"/>
</dbReference>
<dbReference type="Proteomes" id="UP000277007">
    <property type="component" value="Unassembled WGS sequence"/>
</dbReference>
<keyword evidence="1 3" id="KW-0547">Nucleotide-binding</keyword>
<dbReference type="AlphaFoldDB" id="A0A3S0HZB6"/>
<accession>A0A3S0HZB6</accession>
<dbReference type="Gene3D" id="3.30.70.990">
    <property type="entry name" value="YajQ-like, domain 2"/>
    <property type="match status" value="1"/>
</dbReference>
<comment type="function">
    <text evidence="3">Nucleotide-binding protein.</text>
</comment>
<dbReference type="InterPro" id="IPR035571">
    <property type="entry name" value="UPF0234-like_C"/>
</dbReference>
<proteinExistence type="inferred from homology"/>
<dbReference type="GO" id="GO:0005829">
    <property type="term" value="C:cytosol"/>
    <property type="evidence" value="ECO:0007669"/>
    <property type="project" value="TreeGrafter"/>
</dbReference>